<gene>
    <name evidence="1" type="ORF">IP97_00911</name>
</gene>
<proteinExistence type="predicted"/>
<comment type="caution">
    <text evidence="1">The sequence shown here is derived from an EMBL/GenBank/DDBJ whole genome shotgun (WGS) entry which is preliminary data.</text>
</comment>
<evidence type="ECO:0000313" key="1">
    <source>
        <dbReference type="EMBL" id="TWH96372.1"/>
    </source>
</evidence>
<dbReference type="EMBL" id="VLKM01000003">
    <property type="protein sequence ID" value="TWH96372.1"/>
    <property type="molecule type" value="Genomic_DNA"/>
</dbReference>
<reference evidence="1 2" key="1">
    <citation type="journal article" date="2015" name="Stand. Genomic Sci.">
        <title>Genomic Encyclopedia of Bacterial and Archaeal Type Strains, Phase III: the genomes of soil and plant-associated and newly described type strains.</title>
        <authorList>
            <person name="Whitman W.B."/>
            <person name="Woyke T."/>
            <person name="Klenk H.P."/>
            <person name="Zhou Y."/>
            <person name="Lilburn T.G."/>
            <person name="Beck B.J."/>
            <person name="De Vos P."/>
            <person name="Vandamme P."/>
            <person name="Eisen J.A."/>
            <person name="Garrity G."/>
            <person name="Hugenholtz P."/>
            <person name="Kyrpides N.C."/>
        </authorList>
    </citation>
    <scope>NUCLEOTIDE SEQUENCE [LARGE SCALE GENOMIC DNA]</scope>
    <source>
        <strain evidence="1 2">CGMCC 1.6844</strain>
    </source>
</reference>
<keyword evidence="2" id="KW-1185">Reference proteome</keyword>
<protein>
    <submittedName>
        <fullName evidence="1">Uncharacterized protein</fullName>
    </submittedName>
</protein>
<dbReference type="Proteomes" id="UP000315312">
    <property type="component" value="Unassembled WGS sequence"/>
</dbReference>
<accession>A0A562KLW6</accession>
<organism evidence="1 2">
    <name type="scientific">Flavobacterium cheniae</name>
    <dbReference type="NCBI Taxonomy" id="295428"/>
    <lineage>
        <taxon>Bacteria</taxon>
        <taxon>Pseudomonadati</taxon>
        <taxon>Bacteroidota</taxon>
        <taxon>Flavobacteriia</taxon>
        <taxon>Flavobacteriales</taxon>
        <taxon>Flavobacteriaceae</taxon>
        <taxon>Flavobacterium</taxon>
    </lineage>
</organism>
<evidence type="ECO:0000313" key="2">
    <source>
        <dbReference type="Proteomes" id="UP000315312"/>
    </source>
</evidence>
<sequence>MFFSCSSDESSSSSVPEGFTLIIDGETINVTSVQAYRFDNWMEVAGYGSNGKSIDFKFSTAGSLYDAFVFSIDSENPFGPKSTFEYYNENTFNFDLVSYDANTRRVSVNFSGKVYDNEYDHTSDFSTVSGSFNVEFTNQDTLLAGFGTTAKINGNDWDGMSFDTSDDNTVTELHVLSSGKYFFDIVYESGNPIVGNYSFSNNTAIRGIRFYEYDVNTHEIINYNVSGSVNFTECTNYYVKGTFSLTATHPTSGAIINVTQGVFKESY</sequence>
<name>A0A562KLW6_9FLAO</name>
<dbReference type="AlphaFoldDB" id="A0A562KLW6"/>